<keyword evidence="2 6" id="KW-0032">Aminotransferase</keyword>
<protein>
    <submittedName>
        <fullName evidence="6">Pyridoxal phosphate-dependent aminotransferase</fullName>
        <ecNumber evidence="6">2.6.1.9</ecNumber>
    </submittedName>
</protein>
<sequence>MESRRDYLKKIGLGALALNLPPIYASENERIIDIRLDTDKIYLNANENPYGPSPLSKKAMMESISNSNRYGWSQKPKLIEAIAAYNKVAKETIILGSGSTEILNLVLHYAAQQKGNIVTADNTFNFWMSPAKNLGLEKISVPLTADKKNDLGALKKAVTSETRLVYVCNPNNPTGTITDSNELLNFVREVSKNRLVLLDEAYIDLTDQKSLSTLASENENLIIAKTFSKLFGLAGARIGYAVAHPKTIKKLSGLQSWSNGDVSVVSTAGALAALEDVNFIKDTFELNASARSYSIAQFEKLNIKCIPSHTNFIYFSLENYKGQFFERLKANNIVGTRIYEKEGKWSRITVGRLEDMKTLVRALS</sequence>
<dbReference type="Pfam" id="PF00155">
    <property type="entry name" value="Aminotran_1_2"/>
    <property type="match status" value="1"/>
</dbReference>
<proteinExistence type="inferred from homology"/>
<dbReference type="Gene3D" id="3.40.640.10">
    <property type="entry name" value="Type I PLP-dependent aspartate aminotransferase-like (Major domain)"/>
    <property type="match status" value="1"/>
</dbReference>
<evidence type="ECO:0000256" key="1">
    <source>
        <dbReference type="ARBA" id="ARBA00007970"/>
    </source>
</evidence>
<dbReference type="PANTHER" id="PTHR43643">
    <property type="entry name" value="HISTIDINOL-PHOSPHATE AMINOTRANSFERASE 2"/>
    <property type="match status" value="1"/>
</dbReference>
<dbReference type="RefSeq" id="WP_377765040.1">
    <property type="nucleotide sequence ID" value="NZ_JBHULB010000005.1"/>
</dbReference>
<dbReference type="GO" id="GO:0004400">
    <property type="term" value="F:histidinol-phosphate transaminase activity"/>
    <property type="evidence" value="ECO:0007669"/>
    <property type="project" value="UniProtKB-EC"/>
</dbReference>
<dbReference type="InterPro" id="IPR015421">
    <property type="entry name" value="PyrdxlP-dep_Trfase_major"/>
</dbReference>
<keyword evidence="7" id="KW-1185">Reference proteome</keyword>
<keyword evidence="4" id="KW-0663">Pyridoxal phosphate</keyword>
<evidence type="ECO:0000256" key="4">
    <source>
        <dbReference type="ARBA" id="ARBA00022898"/>
    </source>
</evidence>
<dbReference type="Proteomes" id="UP001597526">
    <property type="component" value="Unassembled WGS sequence"/>
</dbReference>
<dbReference type="InterPro" id="IPR015422">
    <property type="entry name" value="PyrdxlP-dep_Trfase_small"/>
</dbReference>
<feature type="domain" description="Aminotransferase class I/classII large" evidence="5">
    <location>
        <begin position="38"/>
        <end position="363"/>
    </location>
</feature>
<dbReference type="EC" id="2.6.1.9" evidence="6"/>
<dbReference type="InterPro" id="IPR004839">
    <property type="entry name" value="Aminotransferase_I/II_large"/>
</dbReference>
<dbReference type="InterPro" id="IPR050106">
    <property type="entry name" value="HistidinolP_aminotransfase"/>
</dbReference>
<organism evidence="6 7">
    <name type="scientific">Croceitalea marina</name>
    <dbReference type="NCBI Taxonomy" id="1775166"/>
    <lineage>
        <taxon>Bacteria</taxon>
        <taxon>Pseudomonadati</taxon>
        <taxon>Bacteroidota</taxon>
        <taxon>Flavobacteriia</taxon>
        <taxon>Flavobacteriales</taxon>
        <taxon>Flavobacteriaceae</taxon>
        <taxon>Croceitalea</taxon>
    </lineage>
</organism>
<evidence type="ECO:0000313" key="6">
    <source>
        <dbReference type="EMBL" id="MFD2585620.1"/>
    </source>
</evidence>
<accession>A0ABW5MQG1</accession>
<keyword evidence="3 6" id="KW-0808">Transferase</keyword>
<evidence type="ECO:0000256" key="2">
    <source>
        <dbReference type="ARBA" id="ARBA00022576"/>
    </source>
</evidence>
<name>A0ABW5MQG1_9FLAO</name>
<evidence type="ECO:0000259" key="5">
    <source>
        <dbReference type="Pfam" id="PF00155"/>
    </source>
</evidence>
<dbReference type="SUPFAM" id="SSF53383">
    <property type="entry name" value="PLP-dependent transferases"/>
    <property type="match status" value="1"/>
</dbReference>
<dbReference type="Gene3D" id="3.90.1150.10">
    <property type="entry name" value="Aspartate Aminotransferase, domain 1"/>
    <property type="match status" value="1"/>
</dbReference>
<reference evidence="7" key="1">
    <citation type="journal article" date="2019" name="Int. J. Syst. Evol. Microbiol.">
        <title>The Global Catalogue of Microorganisms (GCM) 10K type strain sequencing project: providing services to taxonomists for standard genome sequencing and annotation.</title>
        <authorList>
            <consortium name="The Broad Institute Genomics Platform"/>
            <consortium name="The Broad Institute Genome Sequencing Center for Infectious Disease"/>
            <person name="Wu L."/>
            <person name="Ma J."/>
        </authorList>
    </citation>
    <scope>NUCLEOTIDE SEQUENCE [LARGE SCALE GENOMIC DNA]</scope>
    <source>
        <strain evidence="7">KCTC 52368</strain>
    </source>
</reference>
<dbReference type="InterPro" id="IPR015424">
    <property type="entry name" value="PyrdxlP-dep_Trfase"/>
</dbReference>
<comment type="caution">
    <text evidence="6">The sequence shown here is derived from an EMBL/GenBank/DDBJ whole genome shotgun (WGS) entry which is preliminary data.</text>
</comment>
<gene>
    <name evidence="6" type="ORF">ACFSQJ_01685</name>
</gene>
<dbReference type="EMBL" id="JBHULB010000005">
    <property type="protein sequence ID" value="MFD2585620.1"/>
    <property type="molecule type" value="Genomic_DNA"/>
</dbReference>
<dbReference type="PANTHER" id="PTHR43643:SF3">
    <property type="entry name" value="HISTIDINOL-PHOSPHATE AMINOTRANSFERASE"/>
    <property type="match status" value="1"/>
</dbReference>
<comment type="similarity">
    <text evidence="1">Belongs to the class-II pyridoxal-phosphate-dependent aminotransferase family. Histidinol-phosphate aminotransferase subfamily.</text>
</comment>
<dbReference type="CDD" id="cd00609">
    <property type="entry name" value="AAT_like"/>
    <property type="match status" value="1"/>
</dbReference>
<evidence type="ECO:0000256" key="3">
    <source>
        <dbReference type="ARBA" id="ARBA00022679"/>
    </source>
</evidence>
<evidence type="ECO:0000313" key="7">
    <source>
        <dbReference type="Proteomes" id="UP001597526"/>
    </source>
</evidence>